<gene>
    <name evidence="2" type="ORF">CSSPJE1EN2_LOCUS3019</name>
</gene>
<accession>A0ABP1AC09</accession>
<protein>
    <submittedName>
        <fullName evidence="2">Uncharacterized protein</fullName>
    </submittedName>
</protein>
<dbReference type="EMBL" id="OZ023711">
    <property type="protein sequence ID" value="CAK9860024.1"/>
    <property type="molecule type" value="Genomic_DNA"/>
</dbReference>
<evidence type="ECO:0000313" key="2">
    <source>
        <dbReference type="EMBL" id="CAK9860024.1"/>
    </source>
</evidence>
<sequence length="147" mass="15940">MPDCPPSEQLDLRHRHSAEDGNSKGILGMQTQEQVPIPGQVASETVDLKMDMPLQQVKDDIIQLPDLLPDLSSDAVDFLPPLDEDLEPAPQDLNPANHTAECVEGKIHVLGIDMIDGDESAMPQHLKLTGVHSSNVDPEENPLENGG</sequence>
<name>A0ABP1AC09_9BRYO</name>
<reference evidence="2" key="1">
    <citation type="submission" date="2024-03" db="EMBL/GenBank/DDBJ databases">
        <authorList>
            <consortium name="ELIXIR-Norway"/>
            <consortium name="Elixir Norway"/>
        </authorList>
    </citation>
    <scope>NUCLEOTIDE SEQUENCE</scope>
</reference>
<dbReference type="Proteomes" id="UP001497522">
    <property type="component" value="Chromosome 10"/>
</dbReference>
<organism evidence="2 3">
    <name type="scientific">Sphagnum jensenii</name>
    <dbReference type="NCBI Taxonomy" id="128206"/>
    <lineage>
        <taxon>Eukaryota</taxon>
        <taxon>Viridiplantae</taxon>
        <taxon>Streptophyta</taxon>
        <taxon>Embryophyta</taxon>
        <taxon>Bryophyta</taxon>
        <taxon>Sphagnophytina</taxon>
        <taxon>Sphagnopsida</taxon>
        <taxon>Sphagnales</taxon>
        <taxon>Sphagnaceae</taxon>
        <taxon>Sphagnum</taxon>
    </lineage>
</organism>
<evidence type="ECO:0000256" key="1">
    <source>
        <dbReference type="SAM" id="MobiDB-lite"/>
    </source>
</evidence>
<feature type="region of interest" description="Disordered" evidence="1">
    <location>
        <begin position="1"/>
        <end position="31"/>
    </location>
</feature>
<evidence type="ECO:0000313" key="3">
    <source>
        <dbReference type="Proteomes" id="UP001497522"/>
    </source>
</evidence>
<keyword evidence="3" id="KW-1185">Reference proteome</keyword>
<proteinExistence type="predicted"/>